<organism evidence="2 3">
    <name type="scientific">Microdochium bolleyi</name>
    <dbReference type="NCBI Taxonomy" id="196109"/>
    <lineage>
        <taxon>Eukaryota</taxon>
        <taxon>Fungi</taxon>
        <taxon>Dikarya</taxon>
        <taxon>Ascomycota</taxon>
        <taxon>Pezizomycotina</taxon>
        <taxon>Sordariomycetes</taxon>
        <taxon>Xylariomycetidae</taxon>
        <taxon>Xylariales</taxon>
        <taxon>Microdochiaceae</taxon>
        <taxon>Microdochium</taxon>
    </lineage>
</organism>
<evidence type="ECO:0000313" key="3">
    <source>
        <dbReference type="Proteomes" id="UP000070501"/>
    </source>
</evidence>
<feature type="compositionally biased region" description="Pro residues" evidence="1">
    <location>
        <begin position="250"/>
        <end position="261"/>
    </location>
</feature>
<proteinExistence type="predicted"/>
<feature type="region of interest" description="Disordered" evidence="1">
    <location>
        <begin position="84"/>
        <end position="103"/>
    </location>
</feature>
<feature type="compositionally biased region" description="Polar residues" evidence="1">
    <location>
        <begin position="130"/>
        <end position="139"/>
    </location>
</feature>
<protein>
    <submittedName>
        <fullName evidence="2">Uncharacterized protein</fullName>
    </submittedName>
</protein>
<dbReference type="AlphaFoldDB" id="A0A136JBG1"/>
<feature type="compositionally biased region" description="Basic and acidic residues" evidence="1">
    <location>
        <begin position="145"/>
        <end position="198"/>
    </location>
</feature>
<dbReference type="OrthoDB" id="3357341at2759"/>
<feature type="region of interest" description="Disordered" evidence="1">
    <location>
        <begin position="117"/>
        <end position="312"/>
    </location>
</feature>
<keyword evidence="3" id="KW-1185">Reference proteome</keyword>
<gene>
    <name evidence="2" type="ORF">Micbo1qcDRAFT_159655</name>
</gene>
<evidence type="ECO:0000256" key="1">
    <source>
        <dbReference type="SAM" id="MobiDB-lite"/>
    </source>
</evidence>
<evidence type="ECO:0000313" key="2">
    <source>
        <dbReference type="EMBL" id="KXJ94482.1"/>
    </source>
</evidence>
<reference evidence="3" key="1">
    <citation type="submission" date="2016-02" db="EMBL/GenBank/DDBJ databases">
        <title>Draft genome sequence of Microdochium bolleyi, a fungal endophyte of beachgrass.</title>
        <authorList>
            <consortium name="DOE Joint Genome Institute"/>
            <person name="David A.S."/>
            <person name="May G."/>
            <person name="Haridas S."/>
            <person name="Lim J."/>
            <person name="Wang M."/>
            <person name="Labutti K."/>
            <person name="Lipzen A."/>
            <person name="Barry K."/>
            <person name="Grigoriev I.V."/>
        </authorList>
    </citation>
    <scope>NUCLEOTIDE SEQUENCE [LARGE SCALE GENOMIC DNA]</scope>
    <source>
        <strain evidence="3">J235TASD1</strain>
    </source>
</reference>
<sequence>MTGRSVQGRKSKEPDITVAMFKCGREQSVTIYEPNLQRVEVEDRKGLEVVLLLGAEVIREIYLFPNRDSFNITGKAPAVVSKRKNSRPISPAQAVPVASPGASGGYAMSGAVVSDVPPKTGSPLAHPPAMSSNNVSTRPDPQVEAETKRLQAMVEQEKKEREKKDREEQKRIKKLLEEEEKERKRRDAEVAKETERLKKLYGTEGQDYGPKPALPPRPNGASNRPPQGHGGAGPSEPSRLNVAWNNVTAPPRPLSAGPPPKASGSGFSRFFHSSGDGYAPQQQQQQSQPPKSSRRRKSDEGSKLKKKKSGLF</sequence>
<dbReference type="EMBL" id="KQ964247">
    <property type="protein sequence ID" value="KXJ94482.1"/>
    <property type="molecule type" value="Genomic_DNA"/>
</dbReference>
<dbReference type="Proteomes" id="UP000070501">
    <property type="component" value="Unassembled WGS sequence"/>
</dbReference>
<accession>A0A136JBG1</accession>
<dbReference type="STRING" id="196109.A0A136JBG1"/>
<feature type="compositionally biased region" description="Low complexity" evidence="1">
    <location>
        <begin position="262"/>
        <end position="291"/>
    </location>
</feature>
<dbReference type="InParanoid" id="A0A136JBG1"/>
<name>A0A136JBG1_9PEZI</name>